<evidence type="ECO:0000313" key="2">
    <source>
        <dbReference type="EMBL" id="QII13643.1"/>
    </source>
</evidence>
<evidence type="ECO:0000313" key="3">
    <source>
        <dbReference type="Proteomes" id="UP000501926"/>
    </source>
</evidence>
<dbReference type="AlphaFoldDB" id="Q1PXD0"/>
<reference evidence="2 3" key="3">
    <citation type="submission" date="2020-02" db="EMBL/GenBank/DDBJ databases">
        <title>Newly sequenced genome of strain CSTR1 showed variability in Candidatus Kuenenia stuttgartiensis genomes.</title>
        <authorList>
            <person name="Ding C."/>
            <person name="Adrian L."/>
        </authorList>
    </citation>
    <scope>NUCLEOTIDE SEQUENCE [LARGE SCALE GENOMIC DNA]</scope>
    <source>
        <strain evidence="2 3">CSTR1</strain>
    </source>
</reference>
<evidence type="ECO:0000313" key="1">
    <source>
        <dbReference type="EMBL" id="CAJ71876.1"/>
    </source>
</evidence>
<gene>
    <name evidence="2" type="ORF">KsCSTR_42640</name>
    <name evidence="1" type="ORF">kustc1131</name>
</gene>
<reference evidence="1" key="2">
    <citation type="submission" date="2006-01" db="EMBL/GenBank/DDBJ databases">
        <authorList>
            <person name="Genoscope"/>
        </authorList>
    </citation>
    <scope>NUCLEOTIDE SEQUENCE</scope>
</reference>
<protein>
    <recommendedName>
        <fullName evidence="4">PAS domain-containing protein</fullName>
    </recommendedName>
</protein>
<dbReference type="InterPro" id="IPR035965">
    <property type="entry name" value="PAS-like_dom_sf"/>
</dbReference>
<dbReference type="EMBL" id="CT573073">
    <property type="protein sequence ID" value="CAJ71876.1"/>
    <property type="molecule type" value="Genomic_DNA"/>
</dbReference>
<sequence>MLANVIFANHLHLCFTMKTSKNRSISLIFSEKHWGIDSFIDSITDPIVIFDAELNIKKLNKAARQFFPGKPVDKKCFATKHKFVSACKDCLIWQTLKTGHSICGEMLNFKTGDPILLKSYPVYNSQKKLTGVVLIGRNSSDVPIKWMR</sequence>
<accession>Q1PXD0</accession>
<organism evidence="1">
    <name type="scientific">Kuenenia stuttgartiensis</name>
    <dbReference type="NCBI Taxonomy" id="174633"/>
    <lineage>
        <taxon>Bacteria</taxon>
        <taxon>Pseudomonadati</taxon>
        <taxon>Planctomycetota</taxon>
        <taxon>Candidatus Brocadiia</taxon>
        <taxon>Candidatus Brocadiales</taxon>
        <taxon>Candidatus Brocadiaceae</taxon>
        <taxon>Candidatus Kuenenia</taxon>
    </lineage>
</organism>
<dbReference type="EMBL" id="CP049055">
    <property type="protein sequence ID" value="QII13643.1"/>
    <property type="molecule type" value="Genomic_DNA"/>
</dbReference>
<dbReference type="Gene3D" id="3.30.450.20">
    <property type="entry name" value="PAS domain"/>
    <property type="match status" value="1"/>
</dbReference>
<evidence type="ECO:0008006" key="4">
    <source>
        <dbReference type="Google" id="ProtNLM"/>
    </source>
</evidence>
<name>Q1PXD0_KUEST</name>
<dbReference type="Proteomes" id="UP000501926">
    <property type="component" value="Chromosome"/>
</dbReference>
<dbReference type="SUPFAM" id="SSF55785">
    <property type="entry name" value="PYP-like sensor domain (PAS domain)"/>
    <property type="match status" value="1"/>
</dbReference>
<proteinExistence type="predicted"/>
<reference evidence="1" key="1">
    <citation type="journal article" date="2006" name="Nature">
        <title>Deciphering the evolution and metabolism of an anammox bacterium from a community genome.</title>
        <authorList>
            <person name="Strous M."/>
            <person name="Pelletier E."/>
            <person name="Mangenot S."/>
            <person name="Rattei T."/>
            <person name="Lehner A."/>
            <person name="Taylor M.W."/>
            <person name="Horn M."/>
            <person name="Daims H."/>
            <person name="Bartol-Mavel D."/>
            <person name="Wincker P."/>
            <person name="Barbe V."/>
            <person name="Fonknechten N."/>
            <person name="Vallenet D."/>
            <person name="Segurens B."/>
            <person name="Schenowitz-Truong C."/>
            <person name="Medigue C."/>
            <person name="Collingro A."/>
            <person name="Snel B."/>
            <person name="Dutilh B.E."/>
            <person name="OpDenCamp H.J.M."/>
            <person name="vanDerDrift C."/>
            <person name="Cirpus I."/>
            <person name="vanDePas-Schoonen K.T."/>
            <person name="Harhangi H.R."/>
            <person name="vanNiftrik L."/>
            <person name="Schmid M."/>
            <person name="Keltjens J."/>
            <person name="vanDeVossenberg J."/>
            <person name="Kartal B."/>
            <person name="Meier H."/>
            <person name="Frishman D."/>
            <person name="Huynen M.A."/>
            <person name="Mewes H."/>
            <person name="Weissenbach J."/>
            <person name="Jetten M.S.M."/>
            <person name="Wagner M."/>
            <person name="LePaslier D."/>
        </authorList>
    </citation>
    <scope>NUCLEOTIDE SEQUENCE</scope>
</reference>